<proteinExistence type="predicted"/>
<accession>A0A8H7CWX3</accession>
<dbReference type="Proteomes" id="UP000620124">
    <property type="component" value="Unassembled WGS sequence"/>
</dbReference>
<gene>
    <name evidence="1" type="ORF">MVEN_01340000</name>
</gene>
<organism evidence="1 2">
    <name type="scientific">Mycena venus</name>
    <dbReference type="NCBI Taxonomy" id="2733690"/>
    <lineage>
        <taxon>Eukaryota</taxon>
        <taxon>Fungi</taxon>
        <taxon>Dikarya</taxon>
        <taxon>Basidiomycota</taxon>
        <taxon>Agaricomycotina</taxon>
        <taxon>Agaricomycetes</taxon>
        <taxon>Agaricomycetidae</taxon>
        <taxon>Agaricales</taxon>
        <taxon>Marasmiineae</taxon>
        <taxon>Mycenaceae</taxon>
        <taxon>Mycena</taxon>
    </lineage>
</organism>
<evidence type="ECO:0000313" key="1">
    <source>
        <dbReference type="EMBL" id="KAF7350353.1"/>
    </source>
</evidence>
<dbReference type="EMBL" id="JACAZI010000010">
    <property type="protein sequence ID" value="KAF7350353.1"/>
    <property type="molecule type" value="Genomic_DNA"/>
</dbReference>
<reference evidence="1" key="1">
    <citation type="submission" date="2020-05" db="EMBL/GenBank/DDBJ databases">
        <title>Mycena genomes resolve the evolution of fungal bioluminescence.</title>
        <authorList>
            <person name="Tsai I.J."/>
        </authorList>
    </citation>
    <scope>NUCLEOTIDE SEQUENCE</scope>
    <source>
        <strain evidence="1">CCC161011</strain>
    </source>
</reference>
<keyword evidence="2" id="KW-1185">Reference proteome</keyword>
<dbReference type="OrthoDB" id="5396786at2759"/>
<dbReference type="GO" id="GO:0005737">
    <property type="term" value="C:cytoplasm"/>
    <property type="evidence" value="ECO:0007669"/>
    <property type="project" value="TreeGrafter"/>
</dbReference>
<dbReference type="AlphaFoldDB" id="A0A8H7CWX3"/>
<comment type="caution">
    <text evidence="1">The sequence shown here is derived from an EMBL/GenBank/DDBJ whole genome shotgun (WGS) entry which is preliminary data.</text>
</comment>
<evidence type="ECO:0000313" key="2">
    <source>
        <dbReference type="Proteomes" id="UP000620124"/>
    </source>
</evidence>
<dbReference type="InterPro" id="IPR019516">
    <property type="entry name" value="Glomulin/ALF4"/>
</dbReference>
<sequence length="625" mass="69330">MRRRGLTFVHHYSSRELALRGRIRGMGYGGSFGRKRARLSQHEWSVRRGGGQNQDDVVSALASREWQWHPAFKLCCNAQKVYDHFPFTFLPYSVQDVTDSAGAIAALVSSATHDENPDVSLDEIYSALCQSRSESNLDPLSILPSLLPCRQLAAKNLISLIGECGNAKEVMIAVQEVLEQIDSALDLELEEDDEEDNDRVSPSEQLISIIHLCNSAIPRLKLRKKSPSETIRPVLSQLQSTIQLAGSRLGRNQGRETIISVSQLSQNVISWATGLKSEDAAACQEILKSLLDTAVSECSHCIQSSLAQRSFETLYPRLTVRSTISLGWEGGEEAIKDALTVYSSFGQTFDSLPPVPSTAHLILLSHSKIVPSDICRALLFMLPILVASIQANHTLDETLSLLLQWLHPSHFLAGEQLSPDISGPLCALLPTLASAHPDADIRHQAFRILSQCLSLTSSELRLRVLQELTTDAEFPQMRVAAVGLVKEASLESLLHEDKPNIFASPFFLQVFGPILFRPDPVDFFRPDLSLSEIEDSLEPARLVECLSLYYVLLLRDNLNRTGIRDPDQIFNIERALLAPLRATVSRWMEGPTLSDEHMHAIMPVVSLKTSLERVDAAIIRLRPSS</sequence>
<dbReference type="Pfam" id="PF08568">
    <property type="entry name" value="Kinetochor_Ybp2"/>
    <property type="match status" value="1"/>
</dbReference>
<dbReference type="PANTHER" id="PTHR15430">
    <property type="entry name" value="GLOMULIN"/>
    <property type="match status" value="1"/>
</dbReference>
<dbReference type="InterPro" id="IPR013877">
    <property type="entry name" value="YAP-bd/ALF4/Glomulin"/>
</dbReference>
<dbReference type="GO" id="GO:0055105">
    <property type="term" value="F:ubiquitin-protein transferase inhibitor activity"/>
    <property type="evidence" value="ECO:0007669"/>
    <property type="project" value="TreeGrafter"/>
</dbReference>
<dbReference type="PANTHER" id="PTHR15430:SF1">
    <property type="entry name" value="GLOMULIN"/>
    <property type="match status" value="1"/>
</dbReference>
<protein>
    <submittedName>
        <fullName evidence="1">Uncharacterized protein</fullName>
    </submittedName>
</protein>
<name>A0A8H7CWX3_9AGAR</name>